<evidence type="ECO:0008006" key="3">
    <source>
        <dbReference type="Google" id="ProtNLM"/>
    </source>
</evidence>
<dbReference type="Pfam" id="PF10604">
    <property type="entry name" value="Polyketide_cyc2"/>
    <property type="match status" value="1"/>
</dbReference>
<organism evidence="1 2">
    <name type="scientific">Roseateles asaccharophilus</name>
    <dbReference type="NCBI Taxonomy" id="582607"/>
    <lineage>
        <taxon>Bacteria</taxon>
        <taxon>Pseudomonadati</taxon>
        <taxon>Pseudomonadota</taxon>
        <taxon>Betaproteobacteria</taxon>
        <taxon>Burkholderiales</taxon>
        <taxon>Sphaerotilaceae</taxon>
        <taxon>Roseateles</taxon>
    </lineage>
</organism>
<name>A0ABU2AH72_9BURK</name>
<keyword evidence="2" id="KW-1185">Reference proteome</keyword>
<dbReference type="RefSeq" id="WP_310332805.1">
    <property type="nucleotide sequence ID" value="NZ_JAVDXV010000011.1"/>
</dbReference>
<comment type="caution">
    <text evidence="1">The sequence shown here is derived from an EMBL/GenBank/DDBJ whole genome shotgun (WGS) entry which is preliminary data.</text>
</comment>
<evidence type="ECO:0000313" key="1">
    <source>
        <dbReference type="EMBL" id="MDR7335802.1"/>
    </source>
</evidence>
<dbReference type="Gene3D" id="3.30.530.20">
    <property type="match status" value="1"/>
</dbReference>
<evidence type="ECO:0000313" key="2">
    <source>
        <dbReference type="Proteomes" id="UP001180825"/>
    </source>
</evidence>
<protein>
    <recommendedName>
        <fullName evidence="3">Polyketide cyclase</fullName>
    </recommendedName>
</protein>
<dbReference type="SUPFAM" id="SSF55961">
    <property type="entry name" value="Bet v1-like"/>
    <property type="match status" value="1"/>
</dbReference>
<dbReference type="Proteomes" id="UP001180825">
    <property type="component" value="Unassembled WGS sequence"/>
</dbReference>
<accession>A0ABU2AH72</accession>
<dbReference type="InterPro" id="IPR019587">
    <property type="entry name" value="Polyketide_cyclase/dehydratase"/>
</dbReference>
<dbReference type="InterPro" id="IPR023393">
    <property type="entry name" value="START-like_dom_sf"/>
</dbReference>
<sequence length="131" mass="14410">MPRDIKVVSETVVAPAQTVYEFARQRENLHRWASGLASAHIEQAGDHWVADSPMGRIQIRMAPRNDYGVLDHDVTTPDGTTTHNAFRVTPVDEGCALTFVVLRAAGADDEAFERDAAQVLTDLRALKALVE</sequence>
<proteinExistence type="predicted"/>
<gene>
    <name evidence="1" type="ORF">J2X21_004969</name>
</gene>
<dbReference type="EMBL" id="JAVDXV010000011">
    <property type="protein sequence ID" value="MDR7335802.1"/>
    <property type="molecule type" value="Genomic_DNA"/>
</dbReference>
<reference evidence="1 2" key="1">
    <citation type="submission" date="2023-07" db="EMBL/GenBank/DDBJ databases">
        <title>Sorghum-associated microbial communities from plants grown in Nebraska, USA.</title>
        <authorList>
            <person name="Schachtman D."/>
        </authorList>
    </citation>
    <scope>NUCLEOTIDE SEQUENCE [LARGE SCALE GENOMIC DNA]</scope>
    <source>
        <strain evidence="1 2">BE316</strain>
    </source>
</reference>